<dbReference type="Proteomes" id="UP000784294">
    <property type="component" value="Unassembled WGS sequence"/>
</dbReference>
<proteinExistence type="predicted"/>
<evidence type="ECO:0000256" key="1">
    <source>
        <dbReference type="SAM" id="MobiDB-lite"/>
    </source>
</evidence>
<dbReference type="AlphaFoldDB" id="A0A3S5B212"/>
<protein>
    <submittedName>
        <fullName evidence="3">Uncharacterized protein</fullName>
    </submittedName>
</protein>
<accession>A0A3S5B212</accession>
<keyword evidence="2" id="KW-0812">Transmembrane</keyword>
<keyword evidence="4" id="KW-1185">Reference proteome</keyword>
<evidence type="ECO:0000256" key="2">
    <source>
        <dbReference type="SAM" id="Phobius"/>
    </source>
</evidence>
<evidence type="ECO:0000313" key="3">
    <source>
        <dbReference type="EMBL" id="VEL31369.1"/>
    </source>
</evidence>
<name>A0A3S5B212_9PLAT</name>
<dbReference type="EMBL" id="CAAALY010121596">
    <property type="protein sequence ID" value="VEL31369.1"/>
    <property type="molecule type" value="Genomic_DNA"/>
</dbReference>
<feature type="region of interest" description="Disordered" evidence="1">
    <location>
        <begin position="1"/>
        <end position="49"/>
    </location>
</feature>
<keyword evidence="2" id="KW-1133">Transmembrane helix</keyword>
<organism evidence="3 4">
    <name type="scientific">Protopolystoma xenopodis</name>
    <dbReference type="NCBI Taxonomy" id="117903"/>
    <lineage>
        <taxon>Eukaryota</taxon>
        <taxon>Metazoa</taxon>
        <taxon>Spiralia</taxon>
        <taxon>Lophotrochozoa</taxon>
        <taxon>Platyhelminthes</taxon>
        <taxon>Monogenea</taxon>
        <taxon>Polyopisthocotylea</taxon>
        <taxon>Polystomatidea</taxon>
        <taxon>Polystomatidae</taxon>
        <taxon>Protopolystoma</taxon>
    </lineage>
</organism>
<feature type="transmembrane region" description="Helical" evidence="2">
    <location>
        <begin position="57"/>
        <end position="81"/>
    </location>
</feature>
<gene>
    <name evidence="3" type="ORF">PXEA_LOCUS24809</name>
</gene>
<reference evidence="3" key="1">
    <citation type="submission" date="2018-11" db="EMBL/GenBank/DDBJ databases">
        <authorList>
            <consortium name="Pathogen Informatics"/>
        </authorList>
    </citation>
    <scope>NUCLEOTIDE SEQUENCE</scope>
</reference>
<evidence type="ECO:0000313" key="4">
    <source>
        <dbReference type="Proteomes" id="UP000784294"/>
    </source>
</evidence>
<feature type="region of interest" description="Disordered" evidence="1">
    <location>
        <begin position="89"/>
        <end position="109"/>
    </location>
</feature>
<sequence length="210" mass="22900">MSGRSARRRDDSLSSTGHLLPGFQTRRRSEAAAAAARPAGDSEVEHNQTPASNDLTLYGIVTLVCISVTLSLFMLILIVYLRRRQEKEPSGRLSAASAPTESEADAEAMTTNAKNEASLGFFLEHGRLGDALGGFTLPKRQMSPAGLMSRADTPQTRSATLISLATPNGLFFAQSRPEELMELKSKHAFYTCPFCQIFFISSESLRLARE</sequence>
<keyword evidence="2" id="KW-0472">Membrane</keyword>
<comment type="caution">
    <text evidence="3">The sequence shown here is derived from an EMBL/GenBank/DDBJ whole genome shotgun (WGS) entry which is preliminary data.</text>
</comment>